<dbReference type="AlphaFoldDB" id="A0A919LUS1"/>
<proteinExistence type="predicted"/>
<dbReference type="EMBL" id="BNFF01000001">
    <property type="protein sequence ID" value="GHK55214.1"/>
    <property type="molecule type" value="Genomic_DNA"/>
</dbReference>
<evidence type="ECO:0000313" key="1">
    <source>
        <dbReference type="EMBL" id="GHK55214.1"/>
    </source>
</evidence>
<comment type="caution">
    <text evidence="1">The sequence shown here is derived from an EMBL/GenBank/DDBJ whole genome shotgun (WGS) entry which is preliminary data.</text>
</comment>
<evidence type="ECO:0000313" key="2">
    <source>
        <dbReference type="Proteomes" id="UP000655094"/>
    </source>
</evidence>
<gene>
    <name evidence="1" type="ORF">KPZU09_49500</name>
</gene>
<protein>
    <submittedName>
        <fullName evidence="1">Uncharacterized protein</fullName>
    </submittedName>
</protein>
<organism evidence="1 2">
    <name type="scientific">Klebsiella pneumoniae</name>
    <dbReference type="NCBI Taxonomy" id="573"/>
    <lineage>
        <taxon>Bacteria</taxon>
        <taxon>Pseudomonadati</taxon>
        <taxon>Pseudomonadota</taxon>
        <taxon>Gammaproteobacteria</taxon>
        <taxon>Enterobacterales</taxon>
        <taxon>Enterobacteriaceae</taxon>
        <taxon>Klebsiella/Raoultella group</taxon>
        <taxon>Klebsiella</taxon>
        <taxon>Klebsiella pneumoniae complex</taxon>
    </lineage>
</organism>
<dbReference type="Proteomes" id="UP000655094">
    <property type="component" value="Unassembled WGS sequence"/>
</dbReference>
<name>A0A919LUS1_KLEPN</name>
<reference evidence="1" key="1">
    <citation type="submission" date="2020-10" db="EMBL/GenBank/DDBJ databases">
        <title>Genome Sequence of ESBL Producing Zambian Clinical Strains.</title>
        <authorList>
            <person name="Shawa M."/>
            <person name="Furuta Y."/>
            <person name="Simbotwe M."/>
            <person name="Mulenga E."/>
            <person name="Mubanga M."/>
            <person name="Mulenga G."/>
            <person name="Kaile C."/>
            <person name="Zorigt T."/>
            <person name="Hang'ombe B."/>
            <person name="Higashi H."/>
        </authorList>
    </citation>
    <scope>NUCLEOTIDE SEQUENCE</scope>
    <source>
        <strain evidence="1">Zam_UTH_09</strain>
    </source>
</reference>
<sequence>MQALAVLLIDPPVAVFENTVGEVFKLLAKALLAVHHLADLIFRMQLGGFEPGGDLTEIGLERGIDIPQAAQLVVQQLTLLTPVGLLRQLLAGGAQLNIQLSPFLDEIGPNLIGARFVASQPTINPAASAITALIIMERSTTPPAIT</sequence>
<accession>A0A919LUS1</accession>